<feature type="transmembrane region" description="Helical" evidence="1">
    <location>
        <begin position="146"/>
        <end position="167"/>
    </location>
</feature>
<reference evidence="3" key="1">
    <citation type="submission" date="2017-07" db="EMBL/GenBank/DDBJ databases">
        <title>Novel pathways for hydrocarbon cycling and metabolic interdependencies in hydrothermal sediment communities.</title>
        <authorList>
            <person name="Dombrowski N."/>
            <person name="Seitz K."/>
            <person name="Teske A."/>
            <person name="Baker B."/>
        </authorList>
    </citation>
    <scope>NUCLEOTIDE SEQUENCE [LARGE SCALE GENOMIC DNA]</scope>
</reference>
<dbReference type="Proteomes" id="UP000216312">
    <property type="component" value="Unassembled WGS sequence"/>
</dbReference>
<accession>A0A257LV38</accession>
<sequence length="219" mass="25128">MAISHDPWVWAAALLTLAIYSFLYKDNPFYKFAEHLYIGVSVGYFLYFIIWQQIVVPLIYDPLKVLFISPFHTKELLIIPPLILSIMMLGRISPRHAWMSRWPMAYVMGMGAGLAIPAYFQTNIFKQIEGTIISIPPATIEIVSTYYLNKLLVLIIVTCVLLFFYFSREHKGALGRITILGRWFLMLGFGAAFGYTVMARVSLLIGRLDFLLHTWLGIH</sequence>
<comment type="caution">
    <text evidence="2">The sequence shown here is derived from an EMBL/GenBank/DDBJ whole genome shotgun (WGS) entry which is preliminary data.</text>
</comment>
<evidence type="ECO:0000313" key="3">
    <source>
        <dbReference type="Proteomes" id="UP000216312"/>
    </source>
</evidence>
<keyword evidence="1" id="KW-1133">Transmembrane helix</keyword>
<feature type="transmembrane region" description="Helical" evidence="1">
    <location>
        <begin position="7"/>
        <end position="24"/>
    </location>
</feature>
<evidence type="ECO:0000313" key="2">
    <source>
        <dbReference type="EMBL" id="OYV03280.1"/>
    </source>
</evidence>
<gene>
    <name evidence="2" type="ORF">CGW93_01655</name>
</gene>
<protein>
    <submittedName>
        <fullName evidence="2">Uncharacterized protein</fullName>
    </submittedName>
</protein>
<name>A0A257LV38_UNCW3</name>
<keyword evidence="1" id="KW-0472">Membrane</keyword>
<dbReference type="EMBL" id="NMUJ01000012">
    <property type="protein sequence ID" value="OYV03280.1"/>
    <property type="molecule type" value="Genomic_DNA"/>
</dbReference>
<evidence type="ECO:0000256" key="1">
    <source>
        <dbReference type="SAM" id="Phobius"/>
    </source>
</evidence>
<feature type="transmembrane region" description="Helical" evidence="1">
    <location>
        <begin position="179"/>
        <end position="198"/>
    </location>
</feature>
<feature type="transmembrane region" description="Helical" evidence="1">
    <location>
        <begin position="36"/>
        <end position="56"/>
    </location>
</feature>
<organism evidence="2 3">
    <name type="scientific">candidate division WOR-3 bacterium 4484_18</name>
    <dbReference type="NCBI Taxonomy" id="2020626"/>
    <lineage>
        <taxon>Bacteria</taxon>
        <taxon>Bacteria division WOR-3</taxon>
    </lineage>
</organism>
<feature type="transmembrane region" description="Helical" evidence="1">
    <location>
        <begin position="104"/>
        <end position="120"/>
    </location>
</feature>
<keyword evidence="1" id="KW-0812">Transmembrane</keyword>
<dbReference type="AlphaFoldDB" id="A0A257LV38"/>
<proteinExistence type="predicted"/>
<feature type="transmembrane region" description="Helical" evidence="1">
    <location>
        <begin position="76"/>
        <end position="92"/>
    </location>
</feature>